<proteinExistence type="predicted"/>
<keyword evidence="3" id="KW-1185">Reference proteome</keyword>
<dbReference type="OrthoDB" id="2988592at2"/>
<dbReference type="Proteomes" id="UP000530514">
    <property type="component" value="Unassembled WGS sequence"/>
</dbReference>
<organism evidence="2 3">
    <name type="scientific">Thermoactinomyces daqus</name>
    <dbReference type="NCBI Taxonomy" id="1329516"/>
    <lineage>
        <taxon>Bacteria</taxon>
        <taxon>Bacillati</taxon>
        <taxon>Bacillota</taxon>
        <taxon>Bacilli</taxon>
        <taxon>Bacillales</taxon>
        <taxon>Thermoactinomycetaceae</taxon>
        <taxon>Thermoactinomyces</taxon>
    </lineage>
</organism>
<keyword evidence="1" id="KW-0472">Membrane</keyword>
<sequence>MGKFFSVILRLIVIFAVAFAAWILFFTLQQMNYTEPDQVYLSGTPISHAFVFAFFCLVALFITMFIQQRKNPGRLKRLFFLFSAFYLLCSPFVVLSFDNYLLVTRRGIAYNEFWNMETMKAKRWQDIDHIELDYRPERWPFNPGPYRLVYLVFFKDGQTVDLNNYNSPLYDAREFEAIHRTMIKQGIPIEIARQLPGDTNPHSFLYKIYKMEP</sequence>
<dbReference type="RefSeq" id="WP_033102385.1">
    <property type="nucleotide sequence ID" value="NZ_JACEIP010000030.1"/>
</dbReference>
<name>A0A7W2AJU7_9BACL</name>
<evidence type="ECO:0000256" key="1">
    <source>
        <dbReference type="SAM" id="Phobius"/>
    </source>
</evidence>
<gene>
    <name evidence="2" type="ORF">H1164_14955</name>
</gene>
<feature type="transmembrane region" description="Helical" evidence="1">
    <location>
        <begin position="78"/>
        <end position="97"/>
    </location>
</feature>
<protein>
    <submittedName>
        <fullName evidence="2">Uncharacterized protein</fullName>
    </submittedName>
</protein>
<feature type="transmembrane region" description="Helical" evidence="1">
    <location>
        <begin position="46"/>
        <end position="66"/>
    </location>
</feature>
<dbReference type="AlphaFoldDB" id="A0A7W2AJU7"/>
<keyword evidence="1" id="KW-1133">Transmembrane helix</keyword>
<accession>A0A7W2AJU7</accession>
<reference evidence="2 3" key="1">
    <citation type="submission" date="2020-07" db="EMBL/GenBank/DDBJ databases">
        <authorList>
            <person name="Feng H."/>
        </authorList>
    </citation>
    <scope>NUCLEOTIDE SEQUENCE [LARGE SCALE GENOMIC DNA]</scope>
    <source>
        <strain evidence="3">s-11</strain>
    </source>
</reference>
<evidence type="ECO:0000313" key="3">
    <source>
        <dbReference type="Proteomes" id="UP000530514"/>
    </source>
</evidence>
<feature type="transmembrane region" description="Helical" evidence="1">
    <location>
        <begin position="7"/>
        <end position="26"/>
    </location>
</feature>
<dbReference type="EMBL" id="JACEIP010000030">
    <property type="protein sequence ID" value="MBA4544169.1"/>
    <property type="molecule type" value="Genomic_DNA"/>
</dbReference>
<comment type="caution">
    <text evidence="2">The sequence shown here is derived from an EMBL/GenBank/DDBJ whole genome shotgun (WGS) entry which is preliminary data.</text>
</comment>
<keyword evidence="1" id="KW-0812">Transmembrane</keyword>
<evidence type="ECO:0000313" key="2">
    <source>
        <dbReference type="EMBL" id="MBA4544169.1"/>
    </source>
</evidence>